<dbReference type="EMBL" id="CAWUFR010000772">
    <property type="protein sequence ID" value="CAK6981105.1"/>
    <property type="molecule type" value="Genomic_DNA"/>
</dbReference>
<comment type="similarity">
    <text evidence="1">Belongs to the TRAFAC class TrmE-Era-EngA-EngB-Septin-like GTPase superfamily. AIG1/Toc34/Toc159-like paraseptin GTPase family. IAN subfamily.</text>
</comment>
<gene>
    <name evidence="6" type="ORF">FSCOSCO3_A019985</name>
</gene>
<sequence>YTPSTVFNNDESIRIVLLGKTGAGKSATGNTILGKRCFKSELDTGSLTQRCEKFYVEVAGQWVAVIDTPGLFDTKNTEEETVKDISQSISYTAPGPHIFLIIIRLGRYTEEEKQTVEKIQKIFGEEADKYIMVLFTHGDLLKGKSIKEFLKESEDLQQLVAQCNGHYHMFNNEVEDRSQVSKLLKKIKKINEQNGGSYYTNEMFQKAERAIEEEKQRNLKEKEKQNCKEQEKDQKQLSEVHLDFPAS</sequence>
<evidence type="ECO:0000256" key="4">
    <source>
        <dbReference type="SAM" id="MobiDB-lite"/>
    </source>
</evidence>
<proteinExistence type="inferred from homology"/>
<evidence type="ECO:0000256" key="2">
    <source>
        <dbReference type="ARBA" id="ARBA00022741"/>
    </source>
</evidence>
<dbReference type="AlphaFoldDB" id="A0AAV1QC37"/>
<accession>A0AAV1QC37</accession>
<dbReference type="InterPro" id="IPR027417">
    <property type="entry name" value="P-loop_NTPase"/>
</dbReference>
<feature type="non-terminal residue" evidence="6">
    <location>
        <position position="1"/>
    </location>
</feature>
<name>A0AAV1QC37_SCOSC</name>
<protein>
    <submittedName>
        <fullName evidence="6">GTPase IMAP family member 9-like</fullName>
    </submittedName>
</protein>
<comment type="caution">
    <text evidence="6">The sequence shown here is derived from an EMBL/GenBank/DDBJ whole genome shotgun (WGS) entry which is preliminary data.</text>
</comment>
<keyword evidence="7" id="KW-1185">Reference proteome</keyword>
<dbReference type="InterPro" id="IPR006703">
    <property type="entry name" value="G_AIG1"/>
</dbReference>
<dbReference type="Pfam" id="PF04548">
    <property type="entry name" value="AIG1"/>
    <property type="match status" value="1"/>
</dbReference>
<feature type="non-terminal residue" evidence="6">
    <location>
        <position position="247"/>
    </location>
</feature>
<evidence type="ECO:0000256" key="1">
    <source>
        <dbReference type="ARBA" id="ARBA00008535"/>
    </source>
</evidence>
<reference evidence="6 7" key="1">
    <citation type="submission" date="2024-01" db="EMBL/GenBank/DDBJ databases">
        <authorList>
            <person name="Alioto T."/>
            <person name="Alioto T."/>
            <person name="Gomez Garrido J."/>
        </authorList>
    </citation>
    <scope>NUCLEOTIDE SEQUENCE [LARGE SCALE GENOMIC DNA]</scope>
</reference>
<keyword evidence="2" id="KW-0547">Nucleotide-binding</keyword>
<dbReference type="PROSITE" id="PS51720">
    <property type="entry name" value="G_AIG1"/>
    <property type="match status" value="1"/>
</dbReference>
<dbReference type="FunFam" id="3.40.50.300:FF:000366">
    <property type="entry name" value="GTPase, IMAP family member 2"/>
    <property type="match status" value="1"/>
</dbReference>
<feature type="domain" description="AIG1-type G" evidence="5">
    <location>
        <begin position="10"/>
        <end position="208"/>
    </location>
</feature>
<dbReference type="Proteomes" id="UP001314229">
    <property type="component" value="Unassembled WGS sequence"/>
</dbReference>
<keyword evidence="3" id="KW-0342">GTP-binding</keyword>
<dbReference type="PANTHER" id="PTHR10903">
    <property type="entry name" value="GTPASE, IMAP FAMILY MEMBER-RELATED"/>
    <property type="match status" value="1"/>
</dbReference>
<evidence type="ECO:0000259" key="5">
    <source>
        <dbReference type="PROSITE" id="PS51720"/>
    </source>
</evidence>
<dbReference type="InterPro" id="IPR045058">
    <property type="entry name" value="GIMA/IAN/Toc"/>
</dbReference>
<dbReference type="PANTHER" id="PTHR10903:SF112">
    <property type="entry name" value="SI:CH211-113E8.5"/>
    <property type="match status" value="1"/>
</dbReference>
<dbReference type="SUPFAM" id="SSF52540">
    <property type="entry name" value="P-loop containing nucleoside triphosphate hydrolases"/>
    <property type="match status" value="1"/>
</dbReference>
<feature type="region of interest" description="Disordered" evidence="4">
    <location>
        <begin position="215"/>
        <end position="247"/>
    </location>
</feature>
<evidence type="ECO:0000313" key="6">
    <source>
        <dbReference type="EMBL" id="CAK6981105.1"/>
    </source>
</evidence>
<dbReference type="GO" id="GO:0005525">
    <property type="term" value="F:GTP binding"/>
    <property type="evidence" value="ECO:0007669"/>
    <property type="project" value="UniProtKB-KW"/>
</dbReference>
<evidence type="ECO:0000256" key="3">
    <source>
        <dbReference type="ARBA" id="ARBA00023134"/>
    </source>
</evidence>
<organism evidence="6 7">
    <name type="scientific">Scomber scombrus</name>
    <name type="common">Atlantic mackerel</name>
    <name type="synonym">Scomber vernalis</name>
    <dbReference type="NCBI Taxonomy" id="13677"/>
    <lineage>
        <taxon>Eukaryota</taxon>
        <taxon>Metazoa</taxon>
        <taxon>Chordata</taxon>
        <taxon>Craniata</taxon>
        <taxon>Vertebrata</taxon>
        <taxon>Euteleostomi</taxon>
        <taxon>Actinopterygii</taxon>
        <taxon>Neopterygii</taxon>
        <taxon>Teleostei</taxon>
        <taxon>Neoteleostei</taxon>
        <taxon>Acanthomorphata</taxon>
        <taxon>Pelagiaria</taxon>
        <taxon>Scombriformes</taxon>
        <taxon>Scombridae</taxon>
        <taxon>Scomber</taxon>
    </lineage>
</organism>
<evidence type="ECO:0000313" key="7">
    <source>
        <dbReference type="Proteomes" id="UP001314229"/>
    </source>
</evidence>
<dbReference type="Gene3D" id="3.40.50.300">
    <property type="entry name" value="P-loop containing nucleotide triphosphate hydrolases"/>
    <property type="match status" value="1"/>
</dbReference>
<dbReference type="CDD" id="cd01852">
    <property type="entry name" value="AIG1"/>
    <property type="match status" value="1"/>
</dbReference>